<name>Q0RF60_FRAAA</name>
<dbReference type="Proteomes" id="UP000000657">
    <property type="component" value="Chromosome"/>
</dbReference>
<accession>Q0RF60</accession>
<evidence type="ECO:0000313" key="2">
    <source>
        <dbReference type="Proteomes" id="UP000000657"/>
    </source>
</evidence>
<evidence type="ECO:0000313" key="1">
    <source>
        <dbReference type="EMBL" id="CAJ63890.1"/>
    </source>
</evidence>
<dbReference type="STRING" id="326424.FRAAL5257"/>
<proteinExistence type="predicted"/>
<organism evidence="1 2">
    <name type="scientific">Frankia alni (strain DSM 45986 / CECT 9034 / ACN14a)</name>
    <dbReference type="NCBI Taxonomy" id="326424"/>
    <lineage>
        <taxon>Bacteria</taxon>
        <taxon>Bacillati</taxon>
        <taxon>Actinomycetota</taxon>
        <taxon>Actinomycetes</taxon>
        <taxon>Frankiales</taxon>
        <taxon>Frankiaceae</taxon>
        <taxon>Frankia</taxon>
    </lineage>
</organism>
<sequence>MLMNGLRDDHVFPLEATGAHHI</sequence>
<keyword evidence="2" id="KW-1185">Reference proteome</keyword>
<reference evidence="1 2" key="1">
    <citation type="journal article" date="2007" name="Genome Res.">
        <title>Genome characteristics of facultatively symbiotic Frankia sp. strains reflect host range and host plant biogeography.</title>
        <authorList>
            <person name="Normand P."/>
            <person name="Lapierre P."/>
            <person name="Tisa L.S."/>
            <person name="Gogarten J.P."/>
            <person name="Alloisio N."/>
            <person name="Bagnarol E."/>
            <person name="Bassi C.A."/>
            <person name="Berry A.M."/>
            <person name="Bickhart D.M."/>
            <person name="Choisne N."/>
            <person name="Couloux A."/>
            <person name="Cournoyer B."/>
            <person name="Cruveiller S."/>
            <person name="Daubin V."/>
            <person name="Demange N."/>
            <person name="Francino M.P."/>
            <person name="Goltsman E."/>
            <person name="Huang Y."/>
            <person name="Kopp O.R."/>
            <person name="Labarre L."/>
            <person name="Lapidus A."/>
            <person name="Lavire C."/>
            <person name="Marechal J."/>
            <person name="Martinez M."/>
            <person name="Mastronunzio J.E."/>
            <person name="Mullin B.C."/>
            <person name="Niemann J."/>
            <person name="Pujic P."/>
            <person name="Rawnsley T."/>
            <person name="Rouy Z."/>
            <person name="Schenowitz C."/>
            <person name="Sellstedt A."/>
            <person name="Tavares F."/>
            <person name="Tomkins J.P."/>
            <person name="Vallenet D."/>
            <person name="Valverde C."/>
            <person name="Wall L.G."/>
            <person name="Wang Y."/>
            <person name="Medigue C."/>
            <person name="Benson D.R."/>
        </authorList>
    </citation>
    <scope>NUCLEOTIDE SEQUENCE [LARGE SCALE GENOMIC DNA]</scope>
    <source>
        <strain evidence="2">DSM 45986 / CECT 9034 / ACN14a</strain>
    </source>
</reference>
<dbReference type="HOGENOM" id="CLU_3424729_0_0_11"/>
<dbReference type="EMBL" id="CT573213">
    <property type="protein sequence ID" value="CAJ63890.1"/>
    <property type="molecule type" value="Genomic_DNA"/>
</dbReference>
<protein>
    <submittedName>
        <fullName evidence="1">Uncharacterized protein</fullName>
    </submittedName>
</protein>
<gene>
    <name evidence="1" type="ordered locus">FRAAL5257</name>
</gene>
<dbReference type="KEGG" id="fal:FRAAL5257"/>
<dbReference type="AlphaFoldDB" id="Q0RF60"/>